<dbReference type="RefSeq" id="WP_108896040.1">
    <property type="nucleotide sequence ID" value="NZ_ONZF01000018.1"/>
</dbReference>
<dbReference type="Proteomes" id="UP000244912">
    <property type="component" value="Unassembled WGS sequence"/>
</dbReference>
<evidence type="ECO:0000256" key="1">
    <source>
        <dbReference type="ARBA" id="ARBA00023015"/>
    </source>
</evidence>
<dbReference type="SUPFAM" id="SSF46785">
    <property type="entry name" value="Winged helix' DNA-binding domain"/>
    <property type="match status" value="1"/>
</dbReference>
<dbReference type="InterPro" id="IPR000524">
    <property type="entry name" value="Tscrpt_reg_HTH_GntR"/>
</dbReference>
<dbReference type="InterPro" id="IPR008920">
    <property type="entry name" value="TF_FadR/GntR_C"/>
</dbReference>
<dbReference type="PANTHER" id="PTHR43537:SF5">
    <property type="entry name" value="UXU OPERON TRANSCRIPTIONAL REGULATOR"/>
    <property type="match status" value="1"/>
</dbReference>
<evidence type="ECO:0000313" key="6">
    <source>
        <dbReference type="Proteomes" id="UP000244912"/>
    </source>
</evidence>
<dbReference type="PROSITE" id="PS50949">
    <property type="entry name" value="HTH_GNTR"/>
    <property type="match status" value="1"/>
</dbReference>
<dbReference type="CDD" id="cd07377">
    <property type="entry name" value="WHTH_GntR"/>
    <property type="match status" value="1"/>
</dbReference>
<dbReference type="InterPro" id="IPR036390">
    <property type="entry name" value="WH_DNA-bd_sf"/>
</dbReference>
<keyword evidence="1" id="KW-0805">Transcription regulation</keyword>
<evidence type="ECO:0000256" key="2">
    <source>
        <dbReference type="ARBA" id="ARBA00023125"/>
    </source>
</evidence>
<dbReference type="SMART" id="SM00345">
    <property type="entry name" value="HTH_GNTR"/>
    <property type="match status" value="1"/>
</dbReference>
<name>A0A2R8C1U0_9RHOB</name>
<keyword evidence="2" id="KW-0238">DNA-binding</keyword>
<gene>
    <name evidence="5" type="primary">lldR</name>
    <name evidence="5" type="ORF">PAA8504_04208</name>
</gene>
<reference evidence="6" key="1">
    <citation type="submission" date="2018-03" db="EMBL/GenBank/DDBJ databases">
        <authorList>
            <person name="Rodrigo-Torres L."/>
            <person name="Arahal R. D."/>
            <person name="Lucena T."/>
        </authorList>
    </citation>
    <scope>NUCLEOTIDE SEQUENCE [LARGE SCALE GENOMIC DNA]</scope>
    <source>
        <strain evidence="6">CECT 8504</strain>
    </source>
</reference>
<dbReference type="PRINTS" id="PR00035">
    <property type="entry name" value="HTHGNTR"/>
</dbReference>
<dbReference type="SMART" id="SM00895">
    <property type="entry name" value="FCD"/>
    <property type="match status" value="1"/>
</dbReference>
<accession>A0A2R8C1U0</accession>
<dbReference type="InterPro" id="IPR036388">
    <property type="entry name" value="WH-like_DNA-bd_sf"/>
</dbReference>
<dbReference type="InterPro" id="IPR011711">
    <property type="entry name" value="GntR_C"/>
</dbReference>
<evidence type="ECO:0000313" key="5">
    <source>
        <dbReference type="EMBL" id="SPJ26350.1"/>
    </source>
</evidence>
<dbReference type="GO" id="GO:0003677">
    <property type="term" value="F:DNA binding"/>
    <property type="evidence" value="ECO:0007669"/>
    <property type="project" value="UniProtKB-KW"/>
</dbReference>
<dbReference type="GO" id="GO:0003700">
    <property type="term" value="F:DNA-binding transcription factor activity"/>
    <property type="evidence" value="ECO:0007669"/>
    <property type="project" value="InterPro"/>
</dbReference>
<dbReference type="Pfam" id="PF00392">
    <property type="entry name" value="GntR"/>
    <property type="match status" value="1"/>
</dbReference>
<dbReference type="AlphaFoldDB" id="A0A2R8C1U0"/>
<feature type="domain" description="HTH gntR-type" evidence="4">
    <location>
        <begin position="1"/>
        <end position="69"/>
    </location>
</feature>
<organism evidence="5 6">
    <name type="scientific">Palleronia abyssalis</name>
    <dbReference type="NCBI Taxonomy" id="1501240"/>
    <lineage>
        <taxon>Bacteria</taxon>
        <taxon>Pseudomonadati</taxon>
        <taxon>Pseudomonadota</taxon>
        <taxon>Alphaproteobacteria</taxon>
        <taxon>Rhodobacterales</taxon>
        <taxon>Roseobacteraceae</taxon>
        <taxon>Palleronia</taxon>
    </lineage>
</organism>
<dbReference type="PANTHER" id="PTHR43537">
    <property type="entry name" value="TRANSCRIPTIONAL REGULATOR, GNTR FAMILY"/>
    <property type="match status" value="1"/>
</dbReference>
<dbReference type="Gene3D" id="1.10.10.10">
    <property type="entry name" value="Winged helix-like DNA-binding domain superfamily/Winged helix DNA-binding domain"/>
    <property type="match status" value="1"/>
</dbReference>
<dbReference type="Pfam" id="PF07729">
    <property type="entry name" value="FCD"/>
    <property type="match status" value="1"/>
</dbReference>
<evidence type="ECO:0000256" key="3">
    <source>
        <dbReference type="ARBA" id="ARBA00023163"/>
    </source>
</evidence>
<dbReference type="SUPFAM" id="SSF48008">
    <property type="entry name" value="GntR ligand-binding domain-like"/>
    <property type="match status" value="1"/>
</dbReference>
<sequence>MSDGGDLAAKLRGLITAEELPPDGRLPPERDLANRFGVSRAKLRRALDDMEEDGTVYRRQGRGTFAAPPVSQGSRVLGRVAREATPQDIMEVRLQIEPALAAHAASRARNEDLARLEQLMQATIDLSERAAYDAADEIFHYNIAVAARNPLFLEVYDSIRTVRRLASWGDIRRESHTPQVMARFGEQHRALFRAIQSRNGTMAAQLMEEHLLDVNRMVTLGSKSTVRYFDGTSRE</sequence>
<keyword evidence="3" id="KW-0804">Transcription</keyword>
<proteinExistence type="predicted"/>
<keyword evidence="6" id="KW-1185">Reference proteome</keyword>
<dbReference type="EMBL" id="ONZF01000018">
    <property type="protein sequence ID" value="SPJ26350.1"/>
    <property type="molecule type" value="Genomic_DNA"/>
</dbReference>
<protein>
    <submittedName>
        <fullName evidence="5">L-lactate dehydrogenase operon regulatory protein</fullName>
    </submittedName>
</protein>
<dbReference type="Gene3D" id="1.20.120.530">
    <property type="entry name" value="GntR ligand-binding domain-like"/>
    <property type="match status" value="1"/>
</dbReference>
<evidence type="ECO:0000259" key="4">
    <source>
        <dbReference type="PROSITE" id="PS50949"/>
    </source>
</evidence>
<dbReference type="OrthoDB" id="9028214at2"/>